<evidence type="ECO:0000313" key="2">
    <source>
        <dbReference type="EMBL" id="EDS02039.1"/>
    </source>
</evidence>
<dbReference type="AlphaFoldDB" id="B0MJT8"/>
<name>B0MJT8_9FIRM</name>
<reference evidence="2" key="2">
    <citation type="submission" date="2014-06" db="EMBL/GenBank/DDBJ databases">
        <title>Draft genome sequence of Eubacterium siraeum (DSM 15702).</title>
        <authorList>
            <person name="Sudarsanam P."/>
            <person name="Ley R."/>
            <person name="Guruge J."/>
            <person name="Turnbaugh P.J."/>
            <person name="Mahowald M."/>
            <person name="Liep D."/>
            <person name="Gordon J."/>
        </authorList>
    </citation>
    <scope>NUCLEOTIDE SEQUENCE</scope>
    <source>
        <strain evidence="2">DSM 15702</strain>
    </source>
</reference>
<reference evidence="2" key="1">
    <citation type="submission" date="2007-10" db="EMBL/GenBank/DDBJ databases">
        <authorList>
            <person name="Fulton L."/>
            <person name="Clifton S."/>
            <person name="Fulton B."/>
            <person name="Xu J."/>
            <person name="Minx P."/>
            <person name="Pepin K.H."/>
            <person name="Johnson M."/>
            <person name="Thiruvilangam P."/>
            <person name="Bhonagiri V."/>
            <person name="Nash W.E."/>
            <person name="Mardis E.R."/>
            <person name="Wilson R.K."/>
        </authorList>
    </citation>
    <scope>NUCLEOTIDE SEQUENCE [LARGE SCALE GENOMIC DNA]</scope>
    <source>
        <strain evidence="2">DSM 15702</strain>
    </source>
</reference>
<protein>
    <submittedName>
        <fullName evidence="2">Uncharacterized protein</fullName>
    </submittedName>
</protein>
<comment type="caution">
    <text evidence="2">The sequence shown here is derived from an EMBL/GenBank/DDBJ whole genome shotgun (WGS) entry which is preliminary data.</text>
</comment>
<feature type="region of interest" description="Disordered" evidence="1">
    <location>
        <begin position="1"/>
        <end position="23"/>
    </location>
</feature>
<feature type="non-terminal residue" evidence="2">
    <location>
        <position position="1"/>
    </location>
</feature>
<accession>B0MJT8</accession>
<gene>
    <name evidence="2" type="ORF">EUBSIR_00054</name>
</gene>
<sequence length="87" mass="9812">RQGLGAVAPVKSPFPGERGQGDRDSKLEVCFKNRFFLQAVAVELSTAFFYSPTDKTHLSVVLHSKRKNSGGTIYDVRLFFREHKRAL</sequence>
<keyword evidence="3" id="KW-1185">Reference proteome</keyword>
<organism evidence="2 3">
    <name type="scientific">[Eubacterium] siraeum DSM 15702</name>
    <dbReference type="NCBI Taxonomy" id="428128"/>
    <lineage>
        <taxon>Bacteria</taxon>
        <taxon>Bacillati</taxon>
        <taxon>Bacillota</taxon>
        <taxon>Clostridia</taxon>
        <taxon>Eubacteriales</taxon>
        <taxon>Oscillospiraceae</taxon>
        <taxon>Oscillospiraceae incertae sedis</taxon>
    </lineage>
</organism>
<dbReference type="EMBL" id="ABCA03000017">
    <property type="protein sequence ID" value="EDS02039.1"/>
    <property type="molecule type" value="Genomic_DNA"/>
</dbReference>
<evidence type="ECO:0000313" key="3">
    <source>
        <dbReference type="Proteomes" id="UP000005326"/>
    </source>
</evidence>
<dbReference type="Proteomes" id="UP000005326">
    <property type="component" value="Unassembled WGS sequence"/>
</dbReference>
<evidence type="ECO:0000256" key="1">
    <source>
        <dbReference type="SAM" id="MobiDB-lite"/>
    </source>
</evidence>
<proteinExistence type="predicted"/>